<dbReference type="PANTHER" id="PTHR28018">
    <property type="entry name" value="RESPIRATORY SUPERCOMPLEX FACTOR 2, MITOCHONDRIAL"/>
    <property type="match status" value="1"/>
</dbReference>
<dbReference type="Proteomes" id="UP000536275">
    <property type="component" value="Unassembled WGS sequence"/>
</dbReference>
<feature type="domain" description="HIG1" evidence="6">
    <location>
        <begin position="88"/>
        <end position="179"/>
    </location>
</feature>
<comment type="subcellular location">
    <subcellularLocation>
        <location evidence="1">Mitochondrion</location>
    </subcellularLocation>
</comment>
<dbReference type="PROSITE" id="PS51503">
    <property type="entry name" value="HIG1"/>
    <property type="match status" value="1"/>
</dbReference>
<organism evidence="7 8">
    <name type="scientific">Candida albicans</name>
    <name type="common">Yeast</name>
    <dbReference type="NCBI Taxonomy" id="5476"/>
    <lineage>
        <taxon>Eukaryota</taxon>
        <taxon>Fungi</taxon>
        <taxon>Dikarya</taxon>
        <taxon>Ascomycota</taxon>
        <taxon>Saccharomycotina</taxon>
        <taxon>Pichiomycetes</taxon>
        <taxon>Debaryomycetaceae</taxon>
        <taxon>Candida/Lodderomyces clade</taxon>
        <taxon>Candida</taxon>
    </lineage>
</organism>
<sequence length="213" mass="24341">MKILSKEEKDAHISHIISEGAKGLFYGGALSVGLYQYLKHRHPARFATFNPSIKAAIIAMPTISVAAFFADQGSVEFDRKMHQSEYQEAKYLEEYREWNRLSLSDKCFTVLNDNKYKIIISAWAGSLYGSWVLVNRDKIMDTAQKAVQARMYAQGITIILLLGTLLLAMKEEEINKKKPKPIPEWKRIIMEKEAEDKRLVDEANKVAQEKATQ</sequence>
<keyword evidence="4 5" id="KW-0472">Membrane</keyword>
<name>A0A8H6BT08_CANAX</name>
<dbReference type="OMA" id="KIITATW"/>
<dbReference type="GO" id="GO:0005739">
    <property type="term" value="C:mitochondrion"/>
    <property type="evidence" value="ECO:0007669"/>
    <property type="project" value="UniProtKB-SubCell"/>
</dbReference>
<feature type="transmembrane region" description="Helical" evidence="5">
    <location>
        <begin position="116"/>
        <end position="134"/>
    </location>
</feature>
<dbReference type="SMR" id="A0A8H6BT08"/>
<feature type="transmembrane region" description="Helical" evidence="5">
    <location>
        <begin position="149"/>
        <end position="168"/>
    </location>
</feature>
<accession>A0A8H6BT08</accession>
<dbReference type="GO" id="GO:0033617">
    <property type="term" value="P:mitochondrial respiratory chain complex IV assembly"/>
    <property type="evidence" value="ECO:0007669"/>
    <property type="project" value="TreeGrafter"/>
</dbReference>
<dbReference type="AlphaFoldDB" id="A0A8H6BT08"/>
<evidence type="ECO:0000259" key="6">
    <source>
        <dbReference type="PROSITE" id="PS51503"/>
    </source>
</evidence>
<evidence type="ECO:0000256" key="4">
    <source>
        <dbReference type="ARBA" id="ARBA00023136"/>
    </source>
</evidence>
<reference evidence="7 8" key="1">
    <citation type="submission" date="2020-03" db="EMBL/GenBank/DDBJ databases">
        <title>FDA dAtabase for Regulatory Grade micrObial Sequences (FDA-ARGOS): Supporting development and validation of Infectious Disease Dx tests.</title>
        <authorList>
            <person name="Campos J."/>
            <person name="Goldberg B."/>
            <person name="Tallon L."/>
            <person name="Sadzewicz L."/>
            <person name="Vavikolanu K."/>
            <person name="Mehta A."/>
            <person name="Aluvathingal J."/>
            <person name="Nadendla S."/>
            <person name="Nandy P."/>
            <person name="Geyer C."/>
            <person name="Yan Y."/>
            <person name="Sichtig H."/>
        </authorList>
    </citation>
    <scope>NUCLEOTIDE SEQUENCE [LARGE SCALE GENOMIC DNA]</scope>
    <source>
        <strain evidence="7 8">FDAARGOS_656</strain>
    </source>
</reference>
<dbReference type="Pfam" id="PF04588">
    <property type="entry name" value="HIG_1_N"/>
    <property type="match status" value="1"/>
</dbReference>
<protein>
    <submittedName>
        <fullName evidence="7">Hypoxia induced protein conserved region family protein</fullName>
    </submittedName>
</protein>
<dbReference type="EMBL" id="JABWAD010000061">
    <property type="protein sequence ID" value="KAF6062850.1"/>
    <property type="molecule type" value="Genomic_DNA"/>
</dbReference>
<evidence type="ECO:0000313" key="7">
    <source>
        <dbReference type="EMBL" id="KAF6062850.1"/>
    </source>
</evidence>
<comment type="caution">
    <text evidence="7">The sequence shown here is derived from an EMBL/GenBank/DDBJ whole genome shotgun (WGS) entry which is preliminary data.</text>
</comment>
<keyword evidence="2 5" id="KW-0812">Transmembrane</keyword>
<gene>
    <name evidence="7" type="ORF">FOB64_005892</name>
</gene>
<proteinExistence type="predicted"/>
<evidence type="ECO:0000256" key="3">
    <source>
        <dbReference type="ARBA" id="ARBA00022989"/>
    </source>
</evidence>
<dbReference type="PANTHER" id="PTHR28018:SF3">
    <property type="entry name" value="RESPIRATORY SUPERCOMPLEX FACTOR 2, MITOCHONDRIAL"/>
    <property type="match status" value="1"/>
</dbReference>
<evidence type="ECO:0000313" key="8">
    <source>
        <dbReference type="Proteomes" id="UP000536275"/>
    </source>
</evidence>
<evidence type="ECO:0000256" key="1">
    <source>
        <dbReference type="ARBA" id="ARBA00004173"/>
    </source>
</evidence>
<keyword evidence="3 5" id="KW-1133">Transmembrane helix</keyword>
<evidence type="ECO:0000256" key="5">
    <source>
        <dbReference type="SAM" id="Phobius"/>
    </source>
</evidence>
<evidence type="ECO:0000256" key="2">
    <source>
        <dbReference type="ARBA" id="ARBA00022692"/>
    </source>
</evidence>
<dbReference type="InterPro" id="IPR007667">
    <property type="entry name" value="Hypoxia_induced_domain"/>
</dbReference>
<dbReference type="InterPro" id="IPR040153">
    <property type="entry name" value="Rcf2"/>
</dbReference>